<name>A0A445GVV6_GLYSO</name>
<dbReference type="InterPro" id="IPR046466">
    <property type="entry name" value="Borealin_C"/>
</dbReference>
<feature type="compositionally biased region" description="Basic residues" evidence="1">
    <location>
        <begin position="1"/>
        <end position="11"/>
    </location>
</feature>
<dbReference type="EMBL" id="QZWG01000015">
    <property type="protein sequence ID" value="RZB65410.1"/>
    <property type="molecule type" value="Genomic_DNA"/>
</dbReference>
<protein>
    <recommendedName>
        <fullName evidence="2">Borealin C-terminal domain-containing protein</fullName>
    </recommendedName>
</protein>
<feature type="domain" description="Borealin C-terminal" evidence="2">
    <location>
        <begin position="171"/>
        <end position="210"/>
    </location>
</feature>
<keyword evidence="4" id="KW-1185">Reference proteome</keyword>
<sequence>MPKRDRTKKTAKATESVPEPQPQLQPPQFIDLEIQAMERQIGAIRAVRDVEIEHLLTELRFLRSRFSSEELRKPVLQVFEETLPNLAVVNDERSKKLEVKWRETEGCNDGVDLHASLLQRLSMASIPRFPGFEYSTNEGRMSFIGADDLHFKDIALEEPSDTQTLAVQEGLQTPGVTSQRLSVGMTPKTLRLPKPGEMLLSVHGSPLGVYKDNNMEAIHALKTSRFAHDSQLDDFGLPTSAKFEMDDAGSVLQICALDFFINGVLCFLKITTAEWRRKKDDWRRHFKEKMSLEEAHHHRKPWIKVGEDEWRERERRNTKFCASKEV</sequence>
<dbReference type="AlphaFoldDB" id="A0A445GVV6"/>
<dbReference type="PANTHER" id="PTHR37248:SF1">
    <property type="entry name" value="TRANSLATION INITIATION FACTOR"/>
    <property type="match status" value="1"/>
</dbReference>
<organism evidence="3 4">
    <name type="scientific">Glycine soja</name>
    <name type="common">Wild soybean</name>
    <dbReference type="NCBI Taxonomy" id="3848"/>
    <lineage>
        <taxon>Eukaryota</taxon>
        <taxon>Viridiplantae</taxon>
        <taxon>Streptophyta</taxon>
        <taxon>Embryophyta</taxon>
        <taxon>Tracheophyta</taxon>
        <taxon>Spermatophyta</taxon>
        <taxon>Magnoliopsida</taxon>
        <taxon>eudicotyledons</taxon>
        <taxon>Gunneridae</taxon>
        <taxon>Pentapetalae</taxon>
        <taxon>rosids</taxon>
        <taxon>fabids</taxon>
        <taxon>Fabales</taxon>
        <taxon>Fabaceae</taxon>
        <taxon>Papilionoideae</taxon>
        <taxon>50 kb inversion clade</taxon>
        <taxon>NPAAA clade</taxon>
        <taxon>indigoferoid/millettioid clade</taxon>
        <taxon>Phaseoleae</taxon>
        <taxon>Glycine</taxon>
        <taxon>Glycine subgen. Soja</taxon>
    </lineage>
</organism>
<dbReference type="PANTHER" id="PTHR37248">
    <property type="entry name" value="TRANSLATION INITIATION FACTOR"/>
    <property type="match status" value="1"/>
</dbReference>
<dbReference type="Pfam" id="PF10512">
    <property type="entry name" value="Borealin"/>
    <property type="match status" value="1"/>
</dbReference>
<evidence type="ECO:0000313" key="4">
    <source>
        <dbReference type="Proteomes" id="UP000289340"/>
    </source>
</evidence>
<proteinExistence type="predicted"/>
<feature type="region of interest" description="Disordered" evidence="1">
    <location>
        <begin position="1"/>
        <end position="25"/>
    </location>
</feature>
<comment type="caution">
    <text evidence="3">The sequence shown here is derived from an EMBL/GenBank/DDBJ whole genome shotgun (WGS) entry which is preliminary data.</text>
</comment>
<dbReference type="Proteomes" id="UP000289340">
    <property type="component" value="Chromosome 15"/>
</dbReference>
<reference evidence="3 4" key="1">
    <citation type="submission" date="2018-09" db="EMBL/GenBank/DDBJ databases">
        <title>A high-quality reference genome of wild soybean provides a powerful tool to mine soybean genomes.</title>
        <authorList>
            <person name="Xie M."/>
            <person name="Chung C.Y.L."/>
            <person name="Li M.-W."/>
            <person name="Wong F.-L."/>
            <person name="Chan T.-F."/>
            <person name="Lam H.-M."/>
        </authorList>
    </citation>
    <scope>NUCLEOTIDE SEQUENCE [LARGE SCALE GENOMIC DNA]</scope>
    <source>
        <strain evidence="4">cv. W05</strain>
        <tissue evidence="3">Hypocotyl of etiolated seedlings</tissue>
    </source>
</reference>
<accession>A0A445GVV6</accession>
<evidence type="ECO:0000256" key="1">
    <source>
        <dbReference type="SAM" id="MobiDB-lite"/>
    </source>
</evidence>
<evidence type="ECO:0000313" key="3">
    <source>
        <dbReference type="EMBL" id="RZB65410.1"/>
    </source>
</evidence>
<evidence type="ECO:0000259" key="2">
    <source>
        <dbReference type="Pfam" id="PF10512"/>
    </source>
</evidence>
<gene>
    <name evidence="3" type="ORF">D0Y65_041459</name>
</gene>